<dbReference type="EMBL" id="CVRI01000067">
    <property type="protein sequence ID" value="CRL06747.1"/>
    <property type="molecule type" value="Genomic_DNA"/>
</dbReference>
<dbReference type="OrthoDB" id="7718797at2759"/>
<dbReference type="InterPro" id="IPR054577">
    <property type="entry name" value="OBP47-like_dom"/>
</dbReference>
<dbReference type="GO" id="GO:0005576">
    <property type="term" value="C:extracellular region"/>
    <property type="evidence" value="ECO:0007669"/>
    <property type="project" value="UniProtKB-SubCell"/>
</dbReference>
<evidence type="ECO:0000256" key="3">
    <source>
        <dbReference type="ARBA" id="ARBA00022448"/>
    </source>
</evidence>
<feature type="domain" description="OBP47-like" evidence="5">
    <location>
        <begin position="71"/>
        <end position="158"/>
    </location>
</feature>
<dbReference type="Gene3D" id="1.10.238.270">
    <property type="match status" value="1"/>
</dbReference>
<evidence type="ECO:0000256" key="4">
    <source>
        <dbReference type="ARBA" id="ARBA00022525"/>
    </source>
</evidence>
<evidence type="ECO:0000256" key="2">
    <source>
        <dbReference type="ARBA" id="ARBA00008098"/>
    </source>
</evidence>
<accession>A0A1J1J2I8</accession>
<reference evidence="6 7" key="1">
    <citation type="submission" date="2015-04" db="EMBL/GenBank/DDBJ databases">
        <authorList>
            <person name="Syromyatnikov M.Y."/>
            <person name="Popov V.N."/>
        </authorList>
    </citation>
    <scope>NUCLEOTIDE SEQUENCE [LARGE SCALE GENOMIC DNA]</scope>
</reference>
<protein>
    <submittedName>
        <fullName evidence="6">CLUMA_CG019503, isoform A</fullName>
    </submittedName>
</protein>
<comment type="similarity">
    <text evidence="2">Belongs to the PBP/GOBP family.</text>
</comment>
<feature type="non-terminal residue" evidence="6">
    <location>
        <position position="1"/>
    </location>
</feature>
<keyword evidence="3" id="KW-0813">Transport</keyword>
<dbReference type="InterPro" id="IPR052295">
    <property type="entry name" value="Odorant-binding_protein"/>
</dbReference>
<dbReference type="PANTHER" id="PTHR21066:SF9">
    <property type="entry name" value="ODORANT-BINDING PROTEIN 59A"/>
    <property type="match status" value="1"/>
</dbReference>
<organism evidence="6 7">
    <name type="scientific">Clunio marinus</name>
    <dbReference type="NCBI Taxonomy" id="568069"/>
    <lineage>
        <taxon>Eukaryota</taxon>
        <taxon>Metazoa</taxon>
        <taxon>Ecdysozoa</taxon>
        <taxon>Arthropoda</taxon>
        <taxon>Hexapoda</taxon>
        <taxon>Insecta</taxon>
        <taxon>Pterygota</taxon>
        <taxon>Neoptera</taxon>
        <taxon>Endopterygota</taxon>
        <taxon>Diptera</taxon>
        <taxon>Nematocera</taxon>
        <taxon>Chironomoidea</taxon>
        <taxon>Chironomidae</taxon>
        <taxon>Clunio</taxon>
    </lineage>
</organism>
<dbReference type="Pfam" id="PF22651">
    <property type="entry name" value="OBP47_like"/>
    <property type="match status" value="1"/>
</dbReference>
<evidence type="ECO:0000313" key="7">
    <source>
        <dbReference type="Proteomes" id="UP000183832"/>
    </source>
</evidence>
<evidence type="ECO:0000259" key="5">
    <source>
        <dbReference type="Pfam" id="PF22651"/>
    </source>
</evidence>
<keyword evidence="7" id="KW-1185">Reference proteome</keyword>
<name>A0A1J1J2I8_9DIPT</name>
<dbReference type="PANTHER" id="PTHR21066">
    <property type="entry name" value="ODORANT-BINDING PROTEIN 59A-RELATED"/>
    <property type="match status" value="1"/>
</dbReference>
<comment type="subcellular location">
    <subcellularLocation>
        <location evidence="1">Secreted</location>
    </subcellularLocation>
</comment>
<gene>
    <name evidence="6" type="ORF">CLUMA_CG019503</name>
</gene>
<proteinExistence type="inferred from homology"/>
<sequence length="182" mass="20913">AKASAQCDKLPENLNLEGCCKFSIIAADDTVKKVLDEFKDQKLPPAMMQCKMSEEMFKEYKLTKGDGVDKEAFLNHVENKVLEPIWKPIMKNAVEECYKGVSRKTDEIVKELEDDPFNIKRDECNPIYMSIVTCIQLEAFENCPKELWANEKKCNDARTWITECGDNVESLKQIIKAKKSKH</sequence>
<evidence type="ECO:0000256" key="1">
    <source>
        <dbReference type="ARBA" id="ARBA00004613"/>
    </source>
</evidence>
<evidence type="ECO:0000313" key="6">
    <source>
        <dbReference type="EMBL" id="CRL06747.1"/>
    </source>
</evidence>
<dbReference type="AlphaFoldDB" id="A0A1J1J2I8"/>
<keyword evidence="4" id="KW-0964">Secreted</keyword>
<dbReference type="Proteomes" id="UP000183832">
    <property type="component" value="Unassembled WGS sequence"/>
</dbReference>